<feature type="transmembrane region" description="Helical" evidence="8">
    <location>
        <begin position="261"/>
        <end position="278"/>
    </location>
</feature>
<reference evidence="9" key="1">
    <citation type="submission" date="2021-01" db="EMBL/GenBank/DDBJ databases">
        <title>Whole genome shotgun sequence of Cellulomonas pakistanensis NBRC 110800.</title>
        <authorList>
            <person name="Komaki H."/>
            <person name="Tamura T."/>
        </authorList>
    </citation>
    <scope>NUCLEOTIDE SEQUENCE</scope>
    <source>
        <strain evidence="9">NBRC 110800</strain>
    </source>
</reference>
<dbReference type="Proteomes" id="UP000642125">
    <property type="component" value="Unassembled WGS sequence"/>
</dbReference>
<proteinExistence type="inferred from homology"/>
<feature type="transmembrane region" description="Helical" evidence="8">
    <location>
        <begin position="139"/>
        <end position="159"/>
    </location>
</feature>
<sequence>MPPADPASAARAARPSAPRPRGLDRAVLPGLAAALLVGAACLGLTGLVPVLPGLLVAIVVGAVVRSAGWLPAVLEPGLAWTGRHVLRAGVVLLGLQLSVGDLLGLGVGEAVVLVVTVAATFAATWWLGPRLGVGRRLTLLVATGFSICGASAVAAMSPVADADEDEVATAVALVTVYGSAALLAVPLVAGVLGLGERTAGLWAGLSVHEVAQVVAAAGTVSAAALSVAVVAKLARVVLLAPLVAGAGLVRRRSGATTGAGSPPLVPLFVVGFLAAVAVRSAGLVPDAVLPAVKPVTTVLLGAAMAALGTQIHLGRLVRTGARPLALGAAATAVAMSVSLAGLLAIG</sequence>
<keyword evidence="3" id="KW-1003">Cell membrane</keyword>
<name>A0A919P9G1_9CELL</name>
<evidence type="ECO:0000256" key="2">
    <source>
        <dbReference type="ARBA" id="ARBA00007977"/>
    </source>
</evidence>
<feature type="transmembrane region" description="Helical" evidence="8">
    <location>
        <begin position="201"/>
        <end position="223"/>
    </location>
</feature>
<feature type="transmembrane region" description="Helical" evidence="8">
    <location>
        <begin position="324"/>
        <end position="345"/>
    </location>
</feature>
<dbReference type="Pfam" id="PF03601">
    <property type="entry name" value="Cons_hypoth698"/>
    <property type="match status" value="1"/>
</dbReference>
<dbReference type="InterPro" id="IPR018383">
    <property type="entry name" value="UPF0324_pro"/>
</dbReference>
<evidence type="ECO:0000256" key="4">
    <source>
        <dbReference type="ARBA" id="ARBA00022692"/>
    </source>
</evidence>
<accession>A0A919P9G1</accession>
<keyword evidence="5 8" id="KW-1133">Transmembrane helix</keyword>
<feature type="transmembrane region" description="Helical" evidence="8">
    <location>
        <begin position="110"/>
        <end position="127"/>
    </location>
</feature>
<dbReference type="RefSeq" id="WP_203666897.1">
    <property type="nucleotide sequence ID" value="NZ_BONO01000001.1"/>
</dbReference>
<keyword evidence="10" id="KW-1185">Reference proteome</keyword>
<feature type="transmembrane region" description="Helical" evidence="8">
    <location>
        <begin position="26"/>
        <end position="48"/>
    </location>
</feature>
<dbReference type="PANTHER" id="PTHR30106">
    <property type="entry name" value="INNER MEMBRANE PROTEIN YEIH-RELATED"/>
    <property type="match status" value="1"/>
</dbReference>
<gene>
    <name evidence="9" type="ORF">Cpa01nite_02450</name>
</gene>
<keyword evidence="4 8" id="KW-0812">Transmembrane</keyword>
<comment type="subcellular location">
    <subcellularLocation>
        <location evidence="1">Cell membrane</location>
        <topology evidence="1">Multi-pass membrane protein</topology>
    </subcellularLocation>
</comment>
<comment type="similarity">
    <text evidence="2">Belongs to the UPF0324 family.</text>
</comment>
<evidence type="ECO:0000256" key="8">
    <source>
        <dbReference type="SAM" id="Phobius"/>
    </source>
</evidence>
<feature type="transmembrane region" description="Helical" evidence="8">
    <location>
        <begin position="229"/>
        <end position="249"/>
    </location>
</feature>
<feature type="transmembrane region" description="Helical" evidence="8">
    <location>
        <begin position="171"/>
        <end position="194"/>
    </location>
</feature>
<dbReference type="EMBL" id="BONO01000001">
    <property type="protein sequence ID" value="GIG34864.1"/>
    <property type="molecule type" value="Genomic_DNA"/>
</dbReference>
<evidence type="ECO:0000256" key="1">
    <source>
        <dbReference type="ARBA" id="ARBA00004651"/>
    </source>
</evidence>
<evidence type="ECO:0000256" key="6">
    <source>
        <dbReference type="ARBA" id="ARBA00023136"/>
    </source>
</evidence>
<feature type="transmembrane region" description="Helical" evidence="8">
    <location>
        <begin position="298"/>
        <end position="317"/>
    </location>
</feature>
<evidence type="ECO:0000313" key="9">
    <source>
        <dbReference type="EMBL" id="GIG34864.1"/>
    </source>
</evidence>
<feature type="transmembrane region" description="Helical" evidence="8">
    <location>
        <begin position="54"/>
        <end position="73"/>
    </location>
</feature>
<organism evidence="9 10">
    <name type="scientific">Cellulomonas pakistanensis</name>
    <dbReference type="NCBI Taxonomy" id="992287"/>
    <lineage>
        <taxon>Bacteria</taxon>
        <taxon>Bacillati</taxon>
        <taxon>Actinomycetota</taxon>
        <taxon>Actinomycetes</taxon>
        <taxon>Micrococcales</taxon>
        <taxon>Cellulomonadaceae</taxon>
        <taxon>Cellulomonas</taxon>
    </lineage>
</organism>
<dbReference type="PANTHER" id="PTHR30106:SF2">
    <property type="entry name" value="UPF0324 INNER MEMBRANE PROTEIN YEIH"/>
    <property type="match status" value="1"/>
</dbReference>
<dbReference type="GO" id="GO:0005886">
    <property type="term" value="C:plasma membrane"/>
    <property type="evidence" value="ECO:0007669"/>
    <property type="project" value="UniProtKB-SubCell"/>
</dbReference>
<evidence type="ECO:0000256" key="5">
    <source>
        <dbReference type="ARBA" id="ARBA00022989"/>
    </source>
</evidence>
<evidence type="ECO:0000256" key="3">
    <source>
        <dbReference type="ARBA" id="ARBA00022475"/>
    </source>
</evidence>
<feature type="region of interest" description="Disordered" evidence="7">
    <location>
        <begin position="1"/>
        <end position="21"/>
    </location>
</feature>
<keyword evidence="6 8" id="KW-0472">Membrane</keyword>
<protein>
    <submittedName>
        <fullName evidence="9">Membrane protein</fullName>
    </submittedName>
</protein>
<evidence type="ECO:0000256" key="7">
    <source>
        <dbReference type="SAM" id="MobiDB-lite"/>
    </source>
</evidence>
<dbReference type="AlphaFoldDB" id="A0A919P9G1"/>
<evidence type="ECO:0000313" key="10">
    <source>
        <dbReference type="Proteomes" id="UP000642125"/>
    </source>
</evidence>
<comment type="caution">
    <text evidence="9">The sequence shown here is derived from an EMBL/GenBank/DDBJ whole genome shotgun (WGS) entry which is preliminary data.</text>
</comment>